<dbReference type="RefSeq" id="WP_073477025.1">
    <property type="nucleotide sequence ID" value="NZ_FQZU01000019.1"/>
</dbReference>
<protein>
    <recommendedName>
        <fullName evidence="3">DUF932 domain-containing protein</fullName>
    </recommendedName>
</protein>
<dbReference type="OrthoDB" id="5413728at2"/>
<dbReference type="AlphaFoldDB" id="A0A1M6Q8R4"/>
<keyword evidence="2" id="KW-1185">Reference proteome</keyword>
<dbReference type="Proteomes" id="UP000183994">
    <property type="component" value="Unassembled WGS sequence"/>
</dbReference>
<dbReference type="EMBL" id="FQZU01000019">
    <property type="protein sequence ID" value="SHK16669.1"/>
    <property type="molecule type" value="Genomic_DNA"/>
</dbReference>
<evidence type="ECO:0000313" key="1">
    <source>
        <dbReference type="EMBL" id="SHK16669.1"/>
    </source>
</evidence>
<gene>
    <name evidence="1" type="ORF">SAMN02745216_02999</name>
</gene>
<dbReference type="InterPro" id="IPR026325">
    <property type="entry name" value="DUF932"/>
</dbReference>
<dbReference type="STRING" id="1121393.SAMN02745216_02999"/>
<dbReference type="Pfam" id="PF06067">
    <property type="entry name" value="DUF932"/>
    <property type="match status" value="1"/>
</dbReference>
<proteinExistence type="predicted"/>
<evidence type="ECO:0008006" key="3">
    <source>
        <dbReference type="Google" id="ProtNLM"/>
    </source>
</evidence>
<name>A0A1M6Q8R4_9BACT</name>
<reference evidence="2" key="1">
    <citation type="submission" date="2016-11" db="EMBL/GenBank/DDBJ databases">
        <authorList>
            <person name="Varghese N."/>
            <person name="Submissions S."/>
        </authorList>
    </citation>
    <scope>NUCLEOTIDE SEQUENCE [LARGE SCALE GENOMIC DNA]</scope>
    <source>
        <strain evidence="2">DSM 16219</strain>
    </source>
</reference>
<sequence>MQTMTTMEDAWNRVSELSQNCFDDLVPVKDIRFEGIDNMFIGEERHPVRTTAQRQIATRLGVPYSYLSKCDADLQTENLGYWLTREKNDDFFVRFDGAEVRALFTPRYQPVDNIRVMERLDEMGFGHDMEIQLALDAEFMSLSIPDHEKTFAVGNDDRLTPGITVCNSEVGRAALSIAAFVLRLVCTNGLIAKTAVSASYRHISAKVMEVFPETLQQVAGELDVQQTRFRLSMESPVENPSNTIHSFNRQFQLAEPEVQAVDWAYPQEMELPATMFNVVNTYTKASQAPGLPAESCHRLGRVGGAILGMVK</sequence>
<organism evidence="1 2">
    <name type="scientific">Desulfatibacillum alkenivorans DSM 16219</name>
    <dbReference type="NCBI Taxonomy" id="1121393"/>
    <lineage>
        <taxon>Bacteria</taxon>
        <taxon>Pseudomonadati</taxon>
        <taxon>Thermodesulfobacteriota</taxon>
        <taxon>Desulfobacteria</taxon>
        <taxon>Desulfobacterales</taxon>
        <taxon>Desulfatibacillaceae</taxon>
        <taxon>Desulfatibacillum</taxon>
    </lineage>
</organism>
<accession>A0A1M6Q8R4</accession>
<evidence type="ECO:0000313" key="2">
    <source>
        <dbReference type="Proteomes" id="UP000183994"/>
    </source>
</evidence>